<reference evidence="2" key="1">
    <citation type="submission" date="2020-05" db="EMBL/GenBank/DDBJ databases">
        <authorList>
            <person name="Chiriac C."/>
            <person name="Salcher M."/>
            <person name="Ghai R."/>
            <person name="Kavagutti S V."/>
        </authorList>
    </citation>
    <scope>NUCLEOTIDE SEQUENCE</scope>
</reference>
<accession>A0A6J5RMV4</accession>
<gene>
    <name evidence="2" type="ORF">UFOVP1324_27</name>
</gene>
<feature type="region of interest" description="Disordered" evidence="1">
    <location>
        <begin position="78"/>
        <end position="102"/>
    </location>
</feature>
<evidence type="ECO:0000256" key="1">
    <source>
        <dbReference type="SAM" id="MobiDB-lite"/>
    </source>
</evidence>
<dbReference type="EMBL" id="LR797273">
    <property type="protein sequence ID" value="CAB4198800.1"/>
    <property type="molecule type" value="Genomic_DNA"/>
</dbReference>
<proteinExistence type="predicted"/>
<evidence type="ECO:0000313" key="2">
    <source>
        <dbReference type="EMBL" id="CAB4198800.1"/>
    </source>
</evidence>
<name>A0A6J5RMV4_9CAUD</name>
<protein>
    <submittedName>
        <fullName evidence="2">Uncharacterized protein</fullName>
    </submittedName>
</protein>
<organism evidence="2">
    <name type="scientific">uncultured Caudovirales phage</name>
    <dbReference type="NCBI Taxonomy" id="2100421"/>
    <lineage>
        <taxon>Viruses</taxon>
        <taxon>Duplodnaviria</taxon>
        <taxon>Heunggongvirae</taxon>
        <taxon>Uroviricota</taxon>
        <taxon>Caudoviricetes</taxon>
        <taxon>Peduoviridae</taxon>
        <taxon>Maltschvirus</taxon>
        <taxon>Maltschvirus maltsch</taxon>
    </lineage>
</organism>
<sequence>MAAPVMSLEQFASIESWMEAFLKLAVRKPGDNYADLITAVYRSRMRAMLLLTGAKPPYLDKEEEARYRDEIEALVLSAQRTGRAPPKPAKKAKGEDDFSDIA</sequence>